<proteinExistence type="predicted"/>
<dbReference type="Pfam" id="PF03061">
    <property type="entry name" value="4HBT"/>
    <property type="match status" value="1"/>
</dbReference>
<dbReference type="Proteomes" id="UP001485043">
    <property type="component" value="Unassembled WGS sequence"/>
</dbReference>
<dbReference type="CDD" id="cd03443">
    <property type="entry name" value="PaaI_thioesterase"/>
    <property type="match status" value="1"/>
</dbReference>
<reference evidence="2 3" key="1">
    <citation type="journal article" date="2024" name="Nat. Commun.">
        <title>Phylogenomics reveals the evolutionary origins of lichenization in chlorophyte algae.</title>
        <authorList>
            <person name="Puginier C."/>
            <person name="Libourel C."/>
            <person name="Otte J."/>
            <person name="Skaloud P."/>
            <person name="Haon M."/>
            <person name="Grisel S."/>
            <person name="Petersen M."/>
            <person name="Berrin J.G."/>
            <person name="Delaux P.M."/>
            <person name="Dal Grande F."/>
            <person name="Keller J."/>
        </authorList>
    </citation>
    <scope>NUCLEOTIDE SEQUENCE [LARGE SCALE GENOMIC DNA]</scope>
    <source>
        <strain evidence="2 3">SAG 2523</strain>
    </source>
</reference>
<comment type="caution">
    <text evidence="2">The sequence shown here is derived from an EMBL/GenBank/DDBJ whole genome shotgun (WGS) entry which is preliminary data.</text>
</comment>
<sequence length="296" mass="32187">MQVKVLFRHLSNVQKPALLVTSPLRPPQPGLLRPVHSASVPSGGTAAVSGFASSGVFSSSARWSAAAAAATALLGGAVTYLQQPARLDGLRVPASADEELSTKQYPEWARQLASSDAEISVLTSDTLLSEGHPLLKRDHMFTALLRHEMVEDMSVFYNSDKRRISNVIKLGSEICGYPRIVHGGLTAAVVDESLGFLLYALKHQRALPFWGPAYTAHLEVDYKNKIQAGRLLLCTVEVESMEGRKVWMKATVRDGPQGKVYATARALFVSPRTRTLIRDGIKIALHKVFPSSTSVE</sequence>
<dbReference type="SUPFAM" id="SSF54637">
    <property type="entry name" value="Thioesterase/thiol ester dehydrase-isomerase"/>
    <property type="match status" value="1"/>
</dbReference>
<dbReference type="InterPro" id="IPR006683">
    <property type="entry name" value="Thioestr_dom"/>
</dbReference>
<keyword evidence="3" id="KW-1185">Reference proteome</keyword>
<evidence type="ECO:0000313" key="2">
    <source>
        <dbReference type="EMBL" id="KAK9847905.1"/>
    </source>
</evidence>
<evidence type="ECO:0000313" key="3">
    <source>
        <dbReference type="Proteomes" id="UP001485043"/>
    </source>
</evidence>
<name>A0AAW1SMS6_9CHLO</name>
<dbReference type="Gene3D" id="3.10.129.10">
    <property type="entry name" value="Hotdog Thioesterase"/>
    <property type="match status" value="1"/>
</dbReference>
<dbReference type="InterPro" id="IPR029069">
    <property type="entry name" value="HotDog_dom_sf"/>
</dbReference>
<dbReference type="InterPro" id="IPR052061">
    <property type="entry name" value="PTE-AB_protein"/>
</dbReference>
<organism evidence="2 3">
    <name type="scientific">Apatococcus fuscideae</name>
    <dbReference type="NCBI Taxonomy" id="2026836"/>
    <lineage>
        <taxon>Eukaryota</taxon>
        <taxon>Viridiplantae</taxon>
        <taxon>Chlorophyta</taxon>
        <taxon>core chlorophytes</taxon>
        <taxon>Trebouxiophyceae</taxon>
        <taxon>Chlorellales</taxon>
        <taxon>Chlorellaceae</taxon>
        <taxon>Apatococcus</taxon>
    </lineage>
</organism>
<accession>A0AAW1SMS6</accession>
<feature type="domain" description="Thioesterase" evidence="1">
    <location>
        <begin position="180"/>
        <end position="259"/>
    </location>
</feature>
<dbReference type="AlphaFoldDB" id="A0AAW1SMS6"/>
<gene>
    <name evidence="2" type="ORF">WJX84_003012</name>
</gene>
<evidence type="ECO:0000259" key="1">
    <source>
        <dbReference type="Pfam" id="PF03061"/>
    </source>
</evidence>
<dbReference type="PANTHER" id="PTHR47260">
    <property type="entry name" value="UPF0644 PROTEIN PB2B4.06"/>
    <property type="match status" value="1"/>
</dbReference>
<protein>
    <recommendedName>
        <fullName evidence="1">Thioesterase domain-containing protein</fullName>
    </recommendedName>
</protein>
<dbReference type="PANTHER" id="PTHR47260:SF1">
    <property type="entry name" value="UPF0644 PROTEIN PB2B4.06"/>
    <property type="match status" value="1"/>
</dbReference>
<dbReference type="EMBL" id="JALJOV010001438">
    <property type="protein sequence ID" value="KAK9847905.1"/>
    <property type="molecule type" value="Genomic_DNA"/>
</dbReference>